<dbReference type="OrthoDB" id="4954833at2"/>
<accession>A0A1M6EU77</accession>
<organism evidence="1 2">
    <name type="scientific">Flavobacterium terrae</name>
    <dbReference type="NCBI Taxonomy" id="415425"/>
    <lineage>
        <taxon>Bacteria</taxon>
        <taxon>Pseudomonadati</taxon>
        <taxon>Bacteroidota</taxon>
        <taxon>Flavobacteriia</taxon>
        <taxon>Flavobacteriales</taxon>
        <taxon>Flavobacteriaceae</taxon>
        <taxon>Flavobacterium</taxon>
    </lineage>
</organism>
<dbReference type="Gene3D" id="3.40.1350.140">
    <property type="entry name" value="MepB-like"/>
    <property type="match status" value="1"/>
</dbReference>
<proteinExistence type="predicted"/>
<dbReference type="PIRSF" id="PIRSF032285">
    <property type="entry name" value="UCP032285"/>
    <property type="match status" value="1"/>
</dbReference>
<name>A0A1M6EU77_9FLAO</name>
<evidence type="ECO:0000313" key="2">
    <source>
        <dbReference type="Proteomes" id="UP000184488"/>
    </source>
</evidence>
<evidence type="ECO:0000313" key="1">
    <source>
        <dbReference type="EMBL" id="SHI89031.1"/>
    </source>
</evidence>
<evidence type="ECO:0008006" key="3">
    <source>
        <dbReference type="Google" id="ProtNLM"/>
    </source>
</evidence>
<gene>
    <name evidence="1" type="ORF">SAMN05444363_1960</name>
</gene>
<dbReference type="RefSeq" id="WP_073310872.1">
    <property type="nucleotide sequence ID" value="NZ_FQZI01000003.1"/>
</dbReference>
<dbReference type="InterPro" id="IPR038231">
    <property type="entry name" value="MepB-like_sf"/>
</dbReference>
<reference evidence="2" key="1">
    <citation type="submission" date="2016-11" db="EMBL/GenBank/DDBJ databases">
        <authorList>
            <person name="Varghese N."/>
            <person name="Submissions S."/>
        </authorList>
    </citation>
    <scope>NUCLEOTIDE SEQUENCE [LARGE SCALE GENOMIC DNA]</scope>
    <source>
        <strain evidence="2">DSM 18829</strain>
    </source>
</reference>
<dbReference type="Pfam" id="PF08877">
    <property type="entry name" value="MepB-like"/>
    <property type="match status" value="1"/>
</dbReference>
<dbReference type="AlphaFoldDB" id="A0A1M6EU77"/>
<dbReference type="InterPro" id="IPR011235">
    <property type="entry name" value="MepB-like"/>
</dbReference>
<dbReference type="EMBL" id="FQZI01000003">
    <property type="protein sequence ID" value="SHI89031.1"/>
    <property type="molecule type" value="Genomic_DNA"/>
</dbReference>
<sequence length="174" mass="20821">MIITELKKIENLLFKEVNLKISNVIEDKESQEYFGYNFQTEKLNFKFRKAKITPKKVGQFVTLWKRNSQNITEPFNETDAFDFYIIATEEIEKFGFFLFPKTELIKRNILSTKLKEGKRGFRVYPSWTKTENKQAEKTQFWQIEFFIDFTKNDNEISEKIGSILNNKQFTKPLL</sequence>
<keyword evidence="2" id="KW-1185">Reference proteome</keyword>
<dbReference type="Proteomes" id="UP000184488">
    <property type="component" value="Unassembled WGS sequence"/>
</dbReference>
<dbReference type="STRING" id="415425.SAMN05444363_1960"/>
<protein>
    <recommendedName>
        <fullName evidence="3">MepB protein</fullName>
    </recommendedName>
</protein>